<dbReference type="AlphaFoldDB" id="A0A0B5AJD1"/>
<dbReference type="Pfam" id="PF07997">
    <property type="entry name" value="DUF1694"/>
    <property type="match status" value="1"/>
</dbReference>
<dbReference type="OrthoDB" id="95278at2"/>
<name>A0A0B5AJD1_9BACL</name>
<dbReference type="InterPro" id="IPR012543">
    <property type="entry name" value="DUF1694"/>
</dbReference>
<dbReference type="Gene3D" id="3.30.1330.30">
    <property type="match status" value="1"/>
</dbReference>
<sequence length="141" mass="16607">MAQGKSVDDYIQEGIYGARETLPDERRMFLTSIRERVEYVLLQNQVRESDIYPEIEQAVKKHRDLKMFLNGNMNYRFLSKYIQLADRHKTAYQVVTNKEHNSEYGLVLSHAEAVDKEEIKLPKRHADNGAAPSFWDRLFRS</sequence>
<accession>A0A0B5AJD1</accession>
<evidence type="ECO:0000313" key="1">
    <source>
        <dbReference type="EMBL" id="AJD90460.1"/>
    </source>
</evidence>
<protein>
    <recommendedName>
        <fullName evidence="3">DUF1694 domain-containing protein</fullName>
    </recommendedName>
</protein>
<dbReference type="KEGG" id="jeo:JMA_11430"/>
<proteinExistence type="predicted"/>
<gene>
    <name evidence="1" type="ORF">JMA_11430</name>
</gene>
<dbReference type="InterPro" id="IPR029064">
    <property type="entry name" value="Ribosomal_eL30-like_sf"/>
</dbReference>
<dbReference type="PIRSF" id="PIRSF034303">
    <property type="entry name" value="DUF1694"/>
    <property type="match status" value="1"/>
</dbReference>
<evidence type="ECO:0008006" key="3">
    <source>
        <dbReference type="Google" id="ProtNLM"/>
    </source>
</evidence>
<dbReference type="STRING" id="1508404.JMA_11430"/>
<dbReference type="SUPFAM" id="SSF160515">
    <property type="entry name" value="YueI-like"/>
    <property type="match status" value="1"/>
</dbReference>
<reference evidence="1 2" key="1">
    <citation type="submission" date="2014-08" db="EMBL/GenBank/DDBJ databases">
        <title>Complete genome of a marine bacteria Jeotgalibacillus malaysiensis.</title>
        <authorList>
            <person name="Yaakop A.S."/>
            <person name="Chan K.-G."/>
            <person name="Goh K.M."/>
        </authorList>
    </citation>
    <scope>NUCLEOTIDE SEQUENCE [LARGE SCALE GENOMIC DNA]</scope>
    <source>
        <strain evidence="1 2">D5</strain>
    </source>
</reference>
<dbReference type="Proteomes" id="UP000031449">
    <property type="component" value="Chromosome"/>
</dbReference>
<evidence type="ECO:0000313" key="2">
    <source>
        <dbReference type="Proteomes" id="UP000031449"/>
    </source>
</evidence>
<dbReference type="HOGENOM" id="CLU_111531_1_1_9"/>
<organism evidence="1 2">
    <name type="scientific">Jeotgalibacillus malaysiensis</name>
    <dbReference type="NCBI Taxonomy" id="1508404"/>
    <lineage>
        <taxon>Bacteria</taxon>
        <taxon>Bacillati</taxon>
        <taxon>Bacillota</taxon>
        <taxon>Bacilli</taxon>
        <taxon>Bacillales</taxon>
        <taxon>Caryophanaceae</taxon>
        <taxon>Jeotgalibacillus</taxon>
    </lineage>
</organism>
<dbReference type="EMBL" id="CP009416">
    <property type="protein sequence ID" value="AJD90460.1"/>
    <property type="molecule type" value="Genomic_DNA"/>
</dbReference>
<keyword evidence="2" id="KW-1185">Reference proteome</keyword>
<dbReference type="BioCyc" id="JESP1508404:G14D9-10378-MONOMER"/>